<sequence length="404" mass="45205">MLQDRARRPPLPVIVPTLERTTVARTPPLTSRERYRRRISPRPRSVVVQPDGFCNVACSYCYLPGKDRRTPMTSDVAEAIARSIREIATVDAPMDLVWHAGEPLALGTSRLSELTDPFESLRHEGLLHHYVQTNGTLVSDRWCEFFAEREVRVGVSIDGPAEFNTERVDRRGKPVFDRTLRGIARLRRHGIGFSTIAVVTVDSIGRPEDLLDFFAELGCHTVGINIEEREGANAHRPVPMFEAAAEFWNRAIAWTRSNPGLTVREIDRLGAYLRSLRGGDGWQSVRIDPIPTVSSIGDVVLLSPELAGVQSPEYHDFQAGNVLQLTIRDMLANAHRLRYVDEFLTGLDACEATCEYFGFCRGAQAGNRFFENGRFDSTETNHCRVSRQALLTALSDTVRAETAS</sequence>
<dbReference type="Gene3D" id="3.20.20.70">
    <property type="entry name" value="Aldolase class I"/>
    <property type="match status" value="1"/>
</dbReference>
<dbReference type="InterPro" id="IPR007197">
    <property type="entry name" value="rSAM"/>
</dbReference>
<evidence type="ECO:0000313" key="7">
    <source>
        <dbReference type="Proteomes" id="UP000263377"/>
    </source>
</evidence>
<evidence type="ECO:0000256" key="2">
    <source>
        <dbReference type="ARBA" id="ARBA00022723"/>
    </source>
</evidence>
<protein>
    <submittedName>
        <fullName evidence="6">Radical SAM protein</fullName>
    </submittedName>
</protein>
<dbReference type="SFLD" id="SFLDG01386">
    <property type="entry name" value="main_SPASM_domain-containing"/>
    <property type="match status" value="1"/>
</dbReference>
<dbReference type="NCBIfam" id="NF041718">
    <property type="entry name" value="rSAM_phane_AMC"/>
    <property type="match status" value="1"/>
</dbReference>
<dbReference type="SFLD" id="SFLDS00029">
    <property type="entry name" value="Radical_SAM"/>
    <property type="match status" value="1"/>
</dbReference>
<accession>A0A372ZTS8</accession>
<gene>
    <name evidence="6" type="ORF">DR950_17080</name>
</gene>
<dbReference type="PANTHER" id="PTHR43273:SF8">
    <property type="entry name" value="RADICAL SAM DOMAIN PROTEIN"/>
    <property type="match status" value="1"/>
</dbReference>
<dbReference type="SFLD" id="SFLDG01067">
    <property type="entry name" value="SPASM/twitch_domain_containing"/>
    <property type="match status" value="1"/>
</dbReference>
<dbReference type="Proteomes" id="UP000263377">
    <property type="component" value="Unassembled WGS sequence"/>
</dbReference>
<keyword evidence="1" id="KW-0949">S-adenosyl-L-methionine</keyword>
<dbReference type="GO" id="GO:0046872">
    <property type="term" value="F:metal ion binding"/>
    <property type="evidence" value="ECO:0007669"/>
    <property type="project" value="UniProtKB-KW"/>
</dbReference>
<name>A0A372ZTS8_9ACTN</name>
<evidence type="ECO:0000256" key="3">
    <source>
        <dbReference type="ARBA" id="ARBA00023004"/>
    </source>
</evidence>
<evidence type="ECO:0000256" key="4">
    <source>
        <dbReference type="ARBA" id="ARBA00023014"/>
    </source>
</evidence>
<dbReference type="InterPro" id="IPR023867">
    <property type="entry name" value="Sulphatase_maturase_rSAM"/>
</dbReference>
<keyword evidence="7" id="KW-1185">Reference proteome</keyword>
<keyword evidence="4" id="KW-0411">Iron-sulfur</keyword>
<dbReference type="AlphaFoldDB" id="A0A372ZTS8"/>
<evidence type="ECO:0000256" key="1">
    <source>
        <dbReference type="ARBA" id="ARBA00022691"/>
    </source>
</evidence>
<proteinExistence type="predicted"/>
<dbReference type="InterPro" id="IPR058240">
    <property type="entry name" value="rSAM_sf"/>
</dbReference>
<evidence type="ECO:0000259" key="5">
    <source>
        <dbReference type="PROSITE" id="PS51918"/>
    </source>
</evidence>
<feature type="domain" description="Radical SAM core" evidence="5">
    <location>
        <begin position="38"/>
        <end position="261"/>
    </location>
</feature>
<dbReference type="PROSITE" id="PS51918">
    <property type="entry name" value="RADICAL_SAM"/>
    <property type="match status" value="1"/>
</dbReference>
<dbReference type="CDD" id="cd01335">
    <property type="entry name" value="Radical_SAM"/>
    <property type="match status" value="1"/>
</dbReference>
<keyword evidence="3" id="KW-0408">Iron</keyword>
<dbReference type="InterPro" id="IPR013785">
    <property type="entry name" value="Aldolase_TIM"/>
</dbReference>
<keyword evidence="2" id="KW-0479">Metal-binding</keyword>
<dbReference type="SFLD" id="SFLDG01072">
    <property type="entry name" value="dehydrogenase_like"/>
    <property type="match status" value="1"/>
</dbReference>
<dbReference type="PANTHER" id="PTHR43273">
    <property type="entry name" value="ANAEROBIC SULFATASE-MATURATING ENZYME HOMOLOG ASLB-RELATED"/>
    <property type="match status" value="1"/>
</dbReference>
<dbReference type="Pfam" id="PF04055">
    <property type="entry name" value="Radical_SAM"/>
    <property type="match status" value="1"/>
</dbReference>
<dbReference type="SUPFAM" id="SSF102114">
    <property type="entry name" value="Radical SAM enzymes"/>
    <property type="match status" value="1"/>
</dbReference>
<evidence type="ECO:0000313" key="6">
    <source>
        <dbReference type="EMBL" id="RGD59269.1"/>
    </source>
</evidence>
<dbReference type="GO" id="GO:0016491">
    <property type="term" value="F:oxidoreductase activity"/>
    <property type="evidence" value="ECO:0007669"/>
    <property type="project" value="InterPro"/>
</dbReference>
<reference evidence="6 7" key="1">
    <citation type="submission" date="2018-08" db="EMBL/GenBank/DDBJ databases">
        <title>Diversity &amp; Physiological Properties of Lignin-Decomposing Actinobacteria from Soil.</title>
        <authorList>
            <person name="Roh S.G."/>
            <person name="Kim S.B."/>
        </authorList>
    </citation>
    <scope>NUCLEOTIDE SEQUENCE [LARGE SCALE GENOMIC DNA]</scope>
    <source>
        <strain evidence="6 7">MMS17-GH009</strain>
    </source>
</reference>
<dbReference type="GO" id="GO:0051536">
    <property type="term" value="F:iron-sulfur cluster binding"/>
    <property type="evidence" value="ECO:0007669"/>
    <property type="project" value="UniProtKB-KW"/>
</dbReference>
<comment type="caution">
    <text evidence="6">The sequence shown here is derived from an EMBL/GenBank/DDBJ whole genome shotgun (WGS) entry which is preliminary data.</text>
</comment>
<organism evidence="6 7">
    <name type="scientific">Kitasatospora xanthocidica</name>
    <dbReference type="NCBI Taxonomy" id="83382"/>
    <lineage>
        <taxon>Bacteria</taxon>
        <taxon>Bacillati</taxon>
        <taxon>Actinomycetota</taxon>
        <taxon>Actinomycetes</taxon>
        <taxon>Kitasatosporales</taxon>
        <taxon>Streptomycetaceae</taxon>
        <taxon>Kitasatospora</taxon>
    </lineage>
</organism>
<dbReference type="EMBL" id="QVIG01000001">
    <property type="protein sequence ID" value="RGD59269.1"/>
    <property type="molecule type" value="Genomic_DNA"/>
</dbReference>